<reference evidence="1 2" key="1">
    <citation type="submission" date="2024-02" db="EMBL/GenBank/DDBJ databases">
        <title>Chromosome-scale genome assembly of the rough periwinkle Littorina saxatilis.</title>
        <authorList>
            <person name="De Jode A."/>
            <person name="Faria R."/>
            <person name="Formenti G."/>
            <person name="Sims Y."/>
            <person name="Smith T.P."/>
            <person name="Tracey A."/>
            <person name="Wood J.M.D."/>
            <person name="Zagrodzka Z.B."/>
            <person name="Johannesson K."/>
            <person name="Butlin R.K."/>
            <person name="Leder E.H."/>
        </authorList>
    </citation>
    <scope>NUCLEOTIDE SEQUENCE [LARGE SCALE GENOMIC DNA]</scope>
    <source>
        <strain evidence="1">Snail1</strain>
        <tissue evidence="1">Muscle</tissue>
    </source>
</reference>
<dbReference type="Proteomes" id="UP001374579">
    <property type="component" value="Unassembled WGS sequence"/>
</dbReference>
<dbReference type="AlphaFoldDB" id="A0AAN9BTM3"/>
<dbReference type="EMBL" id="JBAMIC010000002">
    <property type="protein sequence ID" value="KAK7111577.1"/>
    <property type="molecule type" value="Genomic_DNA"/>
</dbReference>
<gene>
    <name evidence="1" type="ORF">V1264_011186</name>
</gene>
<accession>A0AAN9BTM3</accession>
<name>A0AAN9BTM3_9CAEN</name>
<evidence type="ECO:0000313" key="1">
    <source>
        <dbReference type="EMBL" id="KAK7111577.1"/>
    </source>
</evidence>
<sequence>MHRLDTAKQTTNWQHWKSCRLHHTPHASRNYFAISSTETEKEYNATSFELLLCYEKRKADNFCSADR</sequence>
<organism evidence="1 2">
    <name type="scientific">Littorina saxatilis</name>
    <dbReference type="NCBI Taxonomy" id="31220"/>
    <lineage>
        <taxon>Eukaryota</taxon>
        <taxon>Metazoa</taxon>
        <taxon>Spiralia</taxon>
        <taxon>Lophotrochozoa</taxon>
        <taxon>Mollusca</taxon>
        <taxon>Gastropoda</taxon>
        <taxon>Caenogastropoda</taxon>
        <taxon>Littorinimorpha</taxon>
        <taxon>Littorinoidea</taxon>
        <taxon>Littorinidae</taxon>
        <taxon>Littorina</taxon>
    </lineage>
</organism>
<proteinExistence type="predicted"/>
<evidence type="ECO:0000313" key="2">
    <source>
        <dbReference type="Proteomes" id="UP001374579"/>
    </source>
</evidence>
<keyword evidence="2" id="KW-1185">Reference proteome</keyword>
<comment type="caution">
    <text evidence="1">The sequence shown here is derived from an EMBL/GenBank/DDBJ whole genome shotgun (WGS) entry which is preliminary data.</text>
</comment>
<protein>
    <submittedName>
        <fullName evidence="1">Uncharacterized protein</fullName>
    </submittedName>
</protein>